<evidence type="ECO:0000313" key="2">
    <source>
        <dbReference type="EMBL" id="GEA62008.1"/>
    </source>
</evidence>
<dbReference type="AlphaFoldDB" id="A0A4Y3IT76"/>
<evidence type="ECO:0000313" key="3">
    <source>
        <dbReference type="Proteomes" id="UP000318242"/>
    </source>
</evidence>
<dbReference type="InterPro" id="IPR011051">
    <property type="entry name" value="RmlC_Cupin_sf"/>
</dbReference>
<keyword evidence="2" id="KW-0413">Isomerase</keyword>
<dbReference type="RefSeq" id="WP_141272426.1">
    <property type="nucleotide sequence ID" value="NZ_BJLH01000015.1"/>
</dbReference>
<dbReference type="Pfam" id="PF05523">
    <property type="entry name" value="FdtA"/>
    <property type="match status" value="1"/>
</dbReference>
<dbReference type="SUPFAM" id="SSF51182">
    <property type="entry name" value="RmlC-like cupins"/>
    <property type="match status" value="1"/>
</dbReference>
<dbReference type="Gene3D" id="2.60.120.10">
    <property type="entry name" value="Jelly Rolls"/>
    <property type="match status" value="1"/>
</dbReference>
<dbReference type="GO" id="GO:0016853">
    <property type="term" value="F:isomerase activity"/>
    <property type="evidence" value="ECO:0007669"/>
    <property type="project" value="UniProtKB-KW"/>
</dbReference>
<dbReference type="InterPro" id="IPR008894">
    <property type="entry name" value="QdtA_cupin_dom"/>
</dbReference>
<keyword evidence="3" id="KW-1185">Reference proteome</keyword>
<name>A0A4Y3IT76_9VIBR</name>
<gene>
    <name evidence="2" type="ORF">VCO01S_32010</name>
</gene>
<dbReference type="OrthoDB" id="9800846at2"/>
<organism evidence="2 3">
    <name type="scientific">Vibrio comitans NBRC 102076</name>
    <dbReference type="NCBI Taxonomy" id="1219078"/>
    <lineage>
        <taxon>Bacteria</taxon>
        <taxon>Pseudomonadati</taxon>
        <taxon>Pseudomonadota</taxon>
        <taxon>Gammaproteobacteria</taxon>
        <taxon>Vibrionales</taxon>
        <taxon>Vibrionaceae</taxon>
        <taxon>Vibrio</taxon>
    </lineage>
</organism>
<evidence type="ECO:0000259" key="1">
    <source>
        <dbReference type="Pfam" id="PF05523"/>
    </source>
</evidence>
<proteinExistence type="predicted"/>
<sequence length="139" mass="16073">MSSTNLISFEMLGDERGSLISLEQNKNIPFTIKRVYYLFDTNIETSRGYHAHYDLEQVAICLKGSVTFLLDDGQTKERVTLNSPDVGLHIKGLKWREMHDFSEDSVLIVLASDLYKESDYIRDYDTFLREVRNEDSPAQ</sequence>
<accession>A0A4Y3IT76</accession>
<dbReference type="InterPro" id="IPR014710">
    <property type="entry name" value="RmlC-like_jellyroll"/>
</dbReference>
<feature type="domain" description="Sugar 3,4-ketoisomerase QdtA cupin" evidence="1">
    <location>
        <begin position="4"/>
        <end position="131"/>
    </location>
</feature>
<dbReference type="CDD" id="cd20292">
    <property type="entry name" value="cupin_QdtA-like"/>
    <property type="match status" value="1"/>
</dbReference>
<dbReference type="Proteomes" id="UP000318242">
    <property type="component" value="Unassembled WGS sequence"/>
</dbReference>
<protein>
    <submittedName>
        <fullName evidence="2">dTDP-6-deoxy-3,4-keto-hexulose isomerase</fullName>
    </submittedName>
</protein>
<reference evidence="2 3" key="1">
    <citation type="submission" date="2019-06" db="EMBL/GenBank/DDBJ databases">
        <title>Whole genome shotgun sequence of Vibrio comitans NBRC 102076.</title>
        <authorList>
            <person name="Hosoyama A."/>
            <person name="Uohara A."/>
            <person name="Ohji S."/>
            <person name="Ichikawa N."/>
        </authorList>
    </citation>
    <scope>NUCLEOTIDE SEQUENCE [LARGE SCALE GENOMIC DNA]</scope>
    <source>
        <strain evidence="2 3">NBRC 102076</strain>
    </source>
</reference>
<dbReference type="EMBL" id="BJLH01000015">
    <property type="protein sequence ID" value="GEA62008.1"/>
    <property type="molecule type" value="Genomic_DNA"/>
</dbReference>
<comment type="caution">
    <text evidence="2">The sequence shown here is derived from an EMBL/GenBank/DDBJ whole genome shotgun (WGS) entry which is preliminary data.</text>
</comment>